<dbReference type="AlphaFoldDB" id="A0A072P2F1"/>
<dbReference type="Proteomes" id="UP000027920">
    <property type="component" value="Unassembled WGS sequence"/>
</dbReference>
<dbReference type="SUPFAM" id="SSF50129">
    <property type="entry name" value="GroES-like"/>
    <property type="match status" value="1"/>
</dbReference>
<dbReference type="EMBL" id="AMGV01000011">
    <property type="protein sequence ID" value="KEF54041.1"/>
    <property type="molecule type" value="Genomic_DNA"/>
</dbReference>
<dbReference type="Gene3D" id="3.90.180.10">
    <property type="entry name" value="Medium-chain alcohol dehydrogenases, catalytic domain"/>
    <property type="match status" value="1"/>
</dbReference>
<evidence type="ECO:0000313" key="3">
    <source>
        <dbReference type="Proteomes" id="UP000027920"/>
    </source>
</evidence>
<dbReference type="InterPro" id="IPR013154">
    <property type="entry name" value="ADH-like_N"/>
</dbReference>
<sequence length="112" mass="12218">MSPTNRAAWLMTKGSPVLVVDSAPYTTPSTNEVVVKTKAVDLNPAVIIYLNSMMSLKDYPAILGCDVAGEVVKCTTLWLMTTALATMSLPRVAVRTEKMALTATLPLKNMWW</sequence>
<feature type="domain" description="Alcohol dehydrogenase-like N-terminal" evidence="1">
    <location>
        <begin position="31"/>
        <end position="74"/>
    </location>
</feature>
<dbReference type="RefSeq" id="XP_013256631.1">
    <property type="nucleotide sequence ID" value="XM_013401177.1"/>
</dbReference>
<evidence type="ECO:0000259" key="1">
    <source>
        <dbReference type="Pfam" id="PF08240"/>
    </source>
</evidence>
<dbReference type="VEuPathDB" id="FungiDB:A1O9_09836"/>
<dbReference type="GeneID" id="25284744"/>
<dbReference type="HOGENOM" id="CLU_2145860_0_0_1"/>
<comment type="caution">
    <text evidence="2">The sequence shown here is derived from an EMBL/GenBank/DDBJ whole genome shotgun (WGS) entry which is preliminary data.</text>
</comment>
<proteinExistence type="predicted"/>
<dbReference type="STRING" id="1182545.A0A072P2F1"/>
<name>A0A072P2F1_9EURO</name>
<dbReference type="OrthoDB" id="48317at2759"/>
<keyword evidence="3" id="KW-1185">Reference proteome</keyword>
<gene>
    <name evidence="2" type="ORF">A1O9_09836</name>
</gene>
<dbReference type="InterPro" id="IPR011032">
    <property type="entry name" value="GroES-like_sf"/>
</dbReference>
<organism evidence="2 3">
    <name type="scientific">Exophiala aquamarina CBS 119918</name>
    <dbReference type="NCBI Taxonomy" id="1182545"/>
    <lineage>
        <taxon>Eukaryota</taxon>
        <taxon>Fungi</taxon>
        <taxon>Dikarya</taxon>
        <taxon>Ascomycota</taxon>
        <taxon>Pezizomycotina</taxon>
        <taxon>Eurotiomycetes</taxon>
        <taxon>Chaetothyriomycetidae</taxon>
        <taxon>Chaetothyriales</taxon>
        <taxon>Herpotrichiellaceae</taxon>
        <taxon>Exophiala</taxon>
    </lineage>
</organism>
<accession>A0A072P2F1</accession>
<evidence type="ECO:0000313" key="2">
    <source>
        <dbReference type="EMBL" id="KEF54041.1"/>
    </source>
</evidence>
<protein>
    <recommendedName>
        <fullName evidence="1">Alcohol dehydrogenase-like N-terminal domain-containing protein</fullName>
    </recommendedName>
</protein>
<dbReference type="Pfam" id="PF08240">
    <property type="entry name" value="ADH_N"/>
    <property type="match status" value="1"/>
</dbReference>
<reference evidence="2 3" key="1">
    <citation type="submission" date="2013-03" db="EMBL/GenBank/DDBJ databases">
        <title>The Genome Sequence of Exophiala aquamarina CBS 119918.</title>
        <authorList>
            <consortium name="The Broad Institute Genomics Platform"/>
            <person name="Cuomo C."/>
            <person name="de Hoog S."/>
            <person name="Gorbushina A."/>
            <person name="Walker B."/>
            <person name="Young S.K."/>
            <person name="Zeng Q."/>
            <person name="Gargeya S."/>
            <person name="Fitzgerald M."/>
            <person name="Haas B."/>
            <person name="Abouelleil A."/>
            <person name="Allen A.W."/>
            <person name="Alvarado L."/>
            <person name="Arachchi H.M."/>
            <person name="Berlin A.M."/>
            <person name="Chapman S.B."/>
            <person name="Gainer-Dewar J."/>
            <person name="Goldberg J."/>
            <person name="Griggs A."/>
            <person name="Gujja S."/>
            <person name="Hansen M."/>
            <person name="Howarth C."/>
            <person name="Imamovic A."/>
            <person name="Ireland A."/>
            <person name="Larimer J."/>
            <person name="McCowan C."/>
            <person name="Murphy C."/>
            <person name="Pearson M."/>
            <person name="Poon T.W."/>
            <person name="Priest M."/>
            <person name="Roberts A."/>
            <person name="Saif S."/>
            <person name="Shea T."/>
            <person name="Sisk P."/>
            <person name="Sykes S."/>
            <person name="Wortman J."/>
            <person name="Nusbaum C."/>
            <person name="Birren B."/>
        </authorList>
    </citation>
    <scope>NUCLEOTIDE SEQUENCE [LARGE SCALE GENOMIC DNA]</scope>
    <source>
        <strain evidence="2 3">CBS 119918</strain>
    </source>
</reference>